<dbReference type="Gene3D" id="3.30.230.10">
    <property type="match status" value="1"/>
</dbReference>
<keyword evidence="3" id="KW-0067">ATP-binding</keyword>
<dbReference type="InterPro" id="IPR003593">
    <property type="entry name" value="AAA+_ATPase"/>
</dbReference>
<evidence type="ECO:0000256" key="1">
    <source>
        <dbReference type="ARBA" id="ARBA00006354"/>
    </source>
</evidence>
<dbReference type="InterPro" id="IPR027417">
    <property type="entry name" value="P-loop_NTPase"/>
</dbReference>
<dbReference type="PANTHER" id="PTHR32039:SF7">
    <property type="entry name" value="COMPETENCE PROTEIN COMM"/>
    <property type="match status" value="1"/>
</dbReference>
<gene>
    <name evidence="5" type="ORF">CR155_17540</name>
</gene>
<dbReference type="Gene3D" id="3.40.50.300">
    <property type="entry name" value="P-loop containing nucleotide triphosphate hydrolases"/>
    <property type="match status" value="1"/>
</dbReference>
<dbReference type="PRINTS" id="PR01657">
    <property type="entry name" value="MCMFAMILY"/>
</dbReference>
<evidence type="ECO:0000313" key="5">
    <source>
        <dbReference type="EMBL" id="PLC52593.1"/>
    </source>
</evidence>
<evidence type="ECO:0000259" key="4">
    <source>
        <dbReference type="PROSITE" id="PS50051"/>
    </source>
</evidence>
<dbReference type="PROSITE" id="PS50051">
    <property type="entry name" value="MCM_2"/>
    <property type="match status" value="1"/>
</dbReference>
<feature type="domain" description="MCM C-terminal AAA(+) ATPase" evidence="4">
    <location>
        <begin position="295"/>
        <end position="390"/>
    </location>
</feature>
<dbReference type="NCBIfam" id="TIGR00368">
    <property type="entry name" value="YifB family Mg chelatase-like AAA ATPase"/>
    <property type="match status" value="1"/>
</dbReference>
<dbReference type="GO" id="GO:0003677">
    <property type="term" value="F:DNA binding"/>
    <property type="evidence" value="ECO:0007669"/>
    <property type="project" value="InterPro"/>
</dbReference>
<evidence type="ECO:0000313" key="6">
    <source>
        <dbReference type="Proteomes" id="UP000234328"/>
    </source>
</evidence>
<keyword evidence="5" id="KW-0378">Hydrolase</keyword>
<dbReference type="GO" id="GO:0005524">
    <property type="term" value="F:ATP binding"/>
    <property type="evidence" value="ECO:0007669"/>
    <property type="project" value="UniProtKB-KW"/>
</dbReference>
<dbReference type="EMBL" id="PDNV01000012">
    <property type="protein sequence ID" value="PLC52593.1"/>
    <property type="molecule type" value="Genomic_DNA"/>
</dbReference>
<dbReference type="Proteomes" id="UP000234328">
    <property type="component" value="Unassembled WGS sequence"/>
</dbReference>
<protein>
    <submittedName>
        <fullName evidence="5">ATP-dependent protease</fullName>
    </submittedName>
</protein>
<dbReference type="GO" id="GO:0006508">
    <property type="term" value="P:proteolysis"/>
    <property type="evidence" value="ECO:0007669"/>
    <property type="project" value="UniProtKB-KW"/>
</dbReference>
<dbReference type="InterPro" id="IPR025158">
    <property type="entry name" value="Mg_chelat-rel_C"/>
</dbReference>
<dbReference type="Pfam" id="PF13541">
    <property type="entry name" value="ChlI"/>
    <property type="match status" value="1"/>
</dbReference>
<dbReference type="InterPro" id="IPR020568">
    <property type="entry name" value="Ribosomal_Su5_D2-typ_SF"/>
</dbReference>
<comment type="caution">
    <text evidence="5">The sequence shown here is derived from an EMBL/GenBank/DDBJ whole genome shotgun (WGS) entry which is preliminary data.</text>
</comment>
<sequence length="504" mass="53770">MSLAILASRALCGLEGHPVRVEVHVGPGLPAFHLVGLPDTGVRESRERVRSAIISSGFEFPAGRITANLAPADLPKESGRFDLPIALGVLLASGQVQPEAGADLPDLRHYVFAGELSLTGAVVPVGAPLAIALAVARCGQDAKLIMPPDCARIAAKVPGLIVFGAATLSQVVEHFSGRVPLVAAQPMQMEPAKAALRCLSEVRGQPLARRALEIAAAGGHSLLMAGPPGTGKSMLAHRLPDLLPPLDQHHALEVSAIASLCGLESRFSETPPFRAPHHSASAPALVGGGVRARPGEISLAHRGVLFLDELPEFGRRVLESLREPMETGCISIARAAGTITFPAAFQLVAAMNPCPCGWLGHKKLPCTCTSEQIQRYRSKLSGPLLDRVDLQIALPAADSDWMDAPRGETSESVRIRVVQCRQRQADRQKRVNASLDVSQLDQHCVLDPAAKSLLQQGMARWSWSARVMHRILRVARTLADLANDDVIGSRHVAEAIQYRQPWGS</sequence>
<dbReference type="SMART" id="SM00382">
    <property type="entry name" value="AAA"/>
    <property type="match status" value="1"/>
</dbReference>
<dbReference type="InterPro" id="IPR001208">
    <property type="entry name" value="MCM_dom"/>
</dbReference>
<dbReference type="GO" id="GO:0008233">
    <property type="term" value="F:peptidase activity"/>
    <property type="evidence" value="ECO:0007669"/>
    <property type="project" value="UniProtKB-KW"/>
</dbReference>
<name>A0A2N4UC62_9BURK</name>
<dbReference type="AlphaFoldDB" id="A0A2N4UC62"/>
<evidence type="ECO:0000256" key="3">
    <source>
        <dbReference type="ARBA" id="ARBA00022840"/>
    </source>
</evidence>
<keyword evidence="2" id="KW-0547">Nucleotide-binding</keyword>
<proteinExistence type="inferred from homology"/>
<dbReference type="OrthoDB" id="9813147at2"/>
<dbReference type="SUPFAM" id="SSF52540">
    <property type="entry name" value="P-loop containing nucleoside triphosphate hydrolases"/>
    <property type="match status" value="1"/>
</dbReference>
<dbReference type="InterPro" id="IPR004482">
    <property type="entry name" value="Mg_chelat-rel"/>
</dbReference>
<comment type="similarity">
    <text evidence="1">Belongs to the Mg-chelatase subunits D/I family. ComM subfamily.</text>
</comment>
<keyword evidence="6" id="KW-1185">Reference proteome</keyword>
<dbReference type="SUPFAM" id="SSF54211">
    <property type="entry name" value="Ribosomal protein S5 domain 2-like"/>
    <property type="match status" value="1"/>
</dbReference>
<dbReference type="Pfam" id="PF13335">
    <property type="entry name" value="Mg_chelatase_C"/>
    <property type="match status" value="1"/>
</dbReference>
<dbReference type="InterPro" id="IPR014721">
    <property type="entry name" value="Ribsml_uS5_D2-typ_fold_subgr"/>
</dbReference>
<dbReference type="PANTHER" id="PTHR32039">
    <property type="entry name" value="MAGNESIUM-CHELATASE SUBUNIT CHLI"/>
    <property type="match status" value="1"/>
</dbReference>
<reference evidence="5 6" key="1">
    <citation type="submission" date="2017-10" db="EMBL/GenBank/DDBJ databases">
        <title>Two draft genome sequences of Pusillimonas sp. strains isolated from a nitrate- and radionuclide-contaminated groundwater in Russia.</title>
        <authorList>
            <person name="Grouzdev D.S."/>
            <person name="Tourova T.P."/>
            <person name="Goeva M.A."/>
            <person name="Babich T.L."/>
            <person name="Sokolova D.S."/>
            <person name="Abdullin R."/>
            <person name="Poltaraus A.B."/>
            <person name="Toshchakov S.V."/>
            <person name="Nazina T.N."/>
        </authorList>
    </citation>
    <scope>NUCLEOTIDE SEQUENCE [LARGE SCALE GENOMIC DNA]</scope>
    <source>
        <strain evidence="5 6">JR1/69-2-13</strain>
    </source>
</reference>
<dbReference type="InterPro" id="IPR000523">
    <property type="entry name" value="Mg_chelatse_chII-like_cat_dom"/>
</dbReference>
<organism evidence="5 6">
    <name type="scientific">Pollutimonas nitritireducens</name>
    <dbReference type="NCBI Taxonomy" id="2045209"/>
    <lineage>
        <taxon>Bacteria</taxon>
        <taxon>Pseudomonadati</taxon>
        <taxon>Pseudomonadota</taxon>
        <taxon>Betaproteobacteria</taxon>
        <taxon>Burkholderiales</taxon>
        <taxon>Alcaligenaceae</taxon>
        <taxon>Pollutimonas</taxon>
    </lineage>
</organism>
<dbReference type="RefSeq" id="WP_102071329.1">
    <property type="nucleotide sequence ID" value="NZ_PDNV01000012.1"/>
</dbReference>
<dbReference type="Pfam" id="PF01078">
    <property type="entry name" value="Mg_chelatase"/>
    <property type="match status" value="1"/>
</dbReference>
<keyword evidence="5" id="KW-0645">Protease</keyword>
<accession>A0A2N4UC62</accession>
<evidence type="ECO:0000256" key="2">
    <source>
        <dbReference type="ARBA" id="ARBA00022741"/>
    </source>
</evidence>
<dbReference type="InterPro" id="IPR045006">
    <property type="entry name" value="CHLI-like"/>
</dbReference>